<dbReference type="RefSeq" id="WP_145671093.1">
    <property type="nucleotide sequence ID" value="NZ_VIWO01000005.1"/>
</dbReference>
<dbReference type="InterPro" id="IPR011044">
    <property type="entry name" value="Quino_amine_DH_bsu"/>
</dbReference>
<reference evidence="1 2" key="1">
    <citation type="submission" date="2019-06" db="EMBL/GenBank/DDBJ databases">
        <title>Sorghum-associated microbial communities from plants grown in Nebraska, USA.</title>
        <authorList>
            <person name="Schachtman D."/>
        </authorList>
    </citation>
    <scope>NUCLEOTIDE SEQUENCE [LARGE SCALE GENOMIC DNA]</scope>
    <source>
        <strain evidence="1 2">1209</strain>
    </source>
</reference>
<evidence type="ECO:0000313" key="2">
    <source>
        <dbReference type="Proteomes" id="UP000320811"/>
    </source>
</evidence>
<comment type="caution">
    <text evidence="1">The sequence shown here is derived from an EMBL/GenBank/DDBJ whole genome shotgun (WGS) entry which is preliminary data.</text>
</comment>
<sequence length="351" mass="38060">MRKIIFAGALLGGVFFQIACSKKSGSSNGPDNNPPTVQPPVSYPGLQLALTNDNSKQVEIYDPTVTNWNTSEAKKWSWSPTTTQGFSTAEIKAFGGGTDFKVRKMKVWQDADYAAISDNGMATVIAYPSGKRVWSKIMSGNLHSAELLPNGNIALAASDGNWIRVYASSQGADNNTYAEFTLGAAHAVLWDPGINALWVTGQDLSNNAHILTALAVGGTDAMPELTELTQYRVTLPTVWGHEVGAYYGNKNLLWVTTNGGEYVFNKTTKTFSASPTNNLTFVKGIVNQPSGQIVLVRPDANKNPRPEVSCNLNGWSTSTIDFYTAGGQWQGSRVVNGACFYKIKMVYNNYQ</sequence>
<organism evidence="1 2">
    <name type="scientific">Chitinophaga polysaccharea</name>
    <dbReference type="NCBI Taxonomy" id="1293035"/>
    <lineage>
        <taxon>Bacteria</taxon>
        <taxon>Pseudomonadati</taxon>
        <taxon>Bacteroidota</taxon>
        <taxon>Chitinophagia</taxon>
        <taxon>Chitinophagales</taxon>
        <taxon>Chitinophagaceae</taxon>
        <taxon>Chitinophaga</taxon>
    </lineage>
</organism>
<keyword evidence="2" id="KW-1185">Reference proteome</keyword>
<accession>A0A561PP87</accession>
<dbReference type="InterPro" id="IPR045383">
    <property type="entry name" value="DUF6528"/>
</dbReference>
<gene>
    <name evidence="1" type="ORF">FHW36_105359</name>
</gene>
<dbReference type="EMBL" id="VIWO01000005">
    <property type="protein sequence ID" value="TWF39918.1"/>
    <property type="molecule type" value="Genomic_DNA"/>
</dbReference>
<protein>
    <submittedName>
        <fullName evidence="1">Uncharacterized protein</fullName>
    </submittedName>
</protein>
<evidence type="ECO:0000313" key="1">
    <source>
        <dbReference type="EMBL" id="TWF39918.1"/>
    </source>
</evidence>
<dbReference type="OrthoDB" id="1007317at2"/>
<proteinExistence type="predicted"/>
<dbReference type="AlphaFoldDB" id="A0A561PP87"/>
<name>A0A561PP87_9BACT</name>
<dbReference type="Proteomes" id="UP000320811">
    <property type="component" value="Unassembled WGS sequence"/>
</dbReference>
<dbReference type="SUPFAM" id="SSF50969">
    <property type="entry name" value="YVTN repeat-like/Quinoprotein amine dehydrogenase"/>
    <property type="match status" value="1"/>
</dbReference>
<dbReference type="Pfam" id="PF20138">
    <property type="entry name" value="DUF6528"/>
    <property type="match status" value="1"/>
</dbReference>